<dbReference type="GO" id="GO:0016747">
    <property type="term" value="F:acyltransferase activity, transferring groups other than amino-acyl groups"/>
    <property type="evidence" value="ECO:0007669"/>
    <property type="project" value="InterPro"/>
</dbReference>
<organism evidence="2 3">
    <name type="scientific">Flavobacterium columnare</name>
    <dbReference type="NCBI Taxonomy" id="996"/>
    <lineage>
        <taxon>Bacteria</taxon>
        <taxon>Pseudomonadati</taxon>
        <taxon>Bacteroidota</taxon>
        <taxon>Flavobacteriia</taxon>
        <taxon>Flavobacteriales</taxon>
        <taxon>Flavobacteriaceae</taxon>
        <taxon>Flavobacterium</taxon>
    </lineage>
</organism>
<dbReference type="AlphaFoldDB" id="A0A246GC81"/>
<dbReference type="Proteomes" id="UP000198034">
    <property type="component" value="Unassembled WGS sequence"/>
</dbReference>
<evidence type="ECO:0000313" key="3">
    <source>
        <dbReference type="Proteomes" id="UP000198034"/>
    </source>
</evidence>
<protein>
    <recommendedName>
        <fullName evidence="1">N-acetyltransferase domain-containing protein</fullName>
    </recommendedName>
</protein>
<dbReference type="EMBL" id="MTCY01000009">
    <property type="protein sequence ID" value="OWP78599.1"/>
    <property type="molecule type" value="Genomic_DNA"/>
</dbReference>
<accession>A0A246GC81</accession>
<evidence type="ECO:0000259" key="1">
    <source>
        <dbReference type="PROSITE" id="PS51186"/>
    </source>
</evidence>
<dbReference type="Pfam" id="PF00583">
    <property type="entry name" value="Acetyltransf_1"/>
    <property type="match status" value="1"/>
</dbReference>
<dbReference type="InterPro" id="IPR000182">
    <property type="entry name" value="GNAT_dom"/>
</dbReference>
<evidence type="ECO:0000313" key="2">
    <source>
        <dbReference type="EMBL" id="OWP78599.1"/>
    </source>
</evidence>
<dbReference type="Gene3D" id="3.40.630.30">
    <property type="match status" value="1"/>
</dbReference>
<name>A0A246GC81_9FLAO</name>
<sequence length="152" mass="17727">MDIKIISYAPKYKEDFIRLNKAWLEEFFYIEPHDLITFKNIEQDIIQKKGTIFFCLANNQVVGTVAMIKTNSNTYELAKMAVDKNFQGMKLSSLLMNACIDYAISQKANKIFLLSSTKLIPALNLYRKFNFIEVPLEETDYVRADIQMELYL</sequence>
<proteinExistence type="predicted"/>
<reference evidence="2 3" key="1">
    <citation type="journal article" date="2017" name="Infect. Genet. Evol.">
        <title>Comparative genome analysis of fish pathogen Flavobacterium columnare reveals extensive sequence diversity within the species.</title>
        <authorList>
            <person name="Kayansamruaj P."/>
            <person name="Dong H.T."/>
            <person name="Hirono I."/>
            <person name="Kondo H."/>
            <person name="Senapin S."/>
            <person name="Rodkhum C."/>
        </authorList>
    </citation>
    <scope>NUCLEOTIDE SEQUENCE [LARGE SCALE GENOMIC DNA]</scope>
    <source>
        <strain evidence="2 3">1214</strain>
    </source>
</reference>
<comment type="caution">
    <text evidence="2">The sequence shown here is derived from an EMBL/GenBank/DDBJ whole genome shotgun (WGS) entry which is preliminary data.</text>
</comment>
<dbReference type="CDD" id="cd04301">
    <property type="entry name" value="NAT_SF"/>
    <property type="match status" value="1"/>
</dbReference>
<feature type="domain" description="N-acetyltransferase" evidence="1">
    <location>
        <begin position="3"/>
        <end position="152"/>
    </location>
</feature>
<dbReference type="InterPro" id="IPR016181">
    <property type="entry name" value="Acyl_CoA_acyltransferase"/>
</dbReference>
<dbReference type="PROSITE" id="PS51186">
    <property type="entry name" value="GNAT"/>
    <property type="match status" value="1"/>
</dbReference>
<dbReference type="SUPFAM" id="SSF55729">
    <property type="entry name" value="Acyl-CoA N-acyltransferases (Nat)"/>
    <property type="match status" value="1"/>
</dbReference>
<gene>
    <name evidence="2" type="ORF">BWK62_04570</name>
</gene>